<reference evidence="4" key="2">
    <citation type="submission" date="2025-08" db="UniProtKB">
        <authorList>
            <consortium name="RefSeq"/>
        </authorList>
    </citation>
    <scope>IDENTIFICATION</scope>
    <source>
        <tissue evidence="4">Leaf</tissue>
    </source>
</reference>
<gene>
    <name evidence="4" type="primary">LOC107815148</name>
</gene>
<evidence type="ECO:0000313" key="4">
    <source>
        <dbReference type="RefSeq" id="XP_016496151.1"/>
    </source>
</evidence>
<dbReference type="Pfam" id="PF00931">
    <property type="entry name" value="NB-ARC"/>
    <property type="match status" value="1"/>
</dbReference>
<reference evidence="3" key="1">
    <citation type="journal article" date="2014" name="Nat. Commun.">
        <title>The tobacco genome sequence and its comparison with those of tomato and potato.</title>
        <authorList>
            <person name="Sierro N."/>
            <person name="Battey J.N."/>
            <person name="Ouadi S."/>
            <person name="Bakaher N."/>
            <person name="Bovet L."/>
            <person name="Willig A."/>
            <person name="Goepfert S."/>
            <person name="Peitsch M.C."/>
            <person name="Ivanov N.V."/>
        </authorList>
    </citation>
    <scope>NUCLEOTIDE SEQUENCE [LARGE SCALE GENOMIC DNA]</scope>
</reference>
<dbReference type="InterPro" id="IPR027417">
    <property type="entry name" value="P-loop_NTPase"/>
</dbReference>
<dbReference type="PANTHER" id="PTHR19338">
    <property type="entry name" value="TRANSLOCASE OF INNER MITOCHONDRIAL MEMBRANE 13 HOMOLOG"/>
    <property type="match status" value="1"/>
</dbReference>
<dbReference type="SMR" id="A0A1S4C4Q5"/>
<dbReference type="GeneID" id="107815148"/>
<feature type="region of interest" description="Disordered" evidence="1">
    <location>
        <begin position="1"/>
        <end position="25"/>
    </location>
</feature>
<keyword evidence="3" id="KW-1185">Reference proteome</keyword>
<proteinExistence type="predicted"/>
<dbReference type="PANTHER" id="PTHR19338:SF73">
    <property type="entry name" value="DISEASE RESISTANCE PROTEIN RGA2-LIKE"/>
    <property type="match status" value="1"/>
</dbReference>
<sequence length="130" mass="14699">MEDVNIDENAPTPTPTTQVTEEEPVGLEDDADKIIKLLTRGIRERDIVSIFGIPGLEKTTLAKKIFKDSSIVSHFDVRAWVTISQSYDVRELLRIIYKQVTGVKYGDKESDIADMFAQVFNGQKISHCLR</sequence>
<organism evidence="3 4">
    <name type="scientific">Nicotiana tabacum</name>
    <name type="common">Common tobacco</name>
    <dbReference type="NCBI Taxonomy" id="4097"/>
    <lineage>
        <taxon>Eukaryota</taxon>
        <taxon>Viridiplantae</taxon>
        <taxon>Streptophyta</taxon>
        <taxon>Embryophyta</taxon>
        <taxon>Tracheophyta</taxon>
        <taxon>Spermatophyta</taxon>
        <taxon>Magnoliopsida</taxon>
        <taxon>eudicotyledons</taxon>
        <taxon>Gunneridae</taxon>
        <taxon>Pentapetalae</taxon>
        <taxon>asterids</taxon>
        <taxon>lamiids</taxon>
        <taxon>Solanales</taxon>
        <taxon>Solanaceae</taxon>
        <taxon>Nicotianoideae</taxon>
        <taxon>Nicotianeae</taxon>
        <taxon>Nicotiana</taxon>
    </lineage>
</organism>
<dbReference type="KEGG" id="nta:107815148"/>
<evidence type="ECO:0000259" key="2">
    <source>
        <dbReference type="Pfam" id="PF00931"/>
    </source>
</evidence>
<evidence type="ECO:0000256" key="1">
    <source>
        <dbReference type="SAM" id="MobiDB-lite"/>
    </source>
</evidence>
<evidence type="ECO:0000313" key="3">
    <source>
        <dbReference type="Proteomes" id="UP000790787"/>
    </source>
</evidence>
<name>A0A1S4C4Q5_TOBAC</name>
<dbReference type="InterPro" id="IPR002182">
    <property type="entry name" value="NB-ARC"/>
</dbReference>
<dbReference type="Gene3D" id="3.40.50.300">
    <property type="entry name" value="P-loop containing nucleotide triphosphate hydrolases"/>
    <property type="match status" value="1"/>
</dbReference>
<dbReference type="RefSeq" id="XP_016496151.1">
    <property type="nucleotide sequence ID" value="XM_016640665.1"/>
</dbReference>
<dbReference type="PaxDb" id="4097-A0A1S4C4Q5"/>
<dbReference type="AlphaFoldDB" id="A0A1S4C4Q5"/>
<feature type="domain" description="NB-ARC" evidence="2">
    <location>
        <begin position="28"/>
        <end position="115"/>
    </location>
</feature>
<accession>A0A1S4C4Q5</accession>
<dbReference type="OrthoDB" id="1288760at2759"/>
<protein>
    <submittedName>
        <fullName evidence="4">Late blight resistance protein homolog R1A-3</fullName>
    </submittedName>
</protein>
<dbReference type="STRING" id="4097.A0A1S4C4Q5"/>
<dbReference type="SUPFAM" id="SSF52540">
    <property type="entry name" value="P-loop containing nucleoside triphosphate hydrolases"/>
    <property type="match status" value="1"/>
</dbReference>
<dbReference type="Proteomes" id="UP000790787">
    <property type="component" value="Chromosome 6"/>
</dbReference>
<dbReference type="GO" id="GO:0043531">
    <property type="term" value="F:ADP binding"/>
    <property type="evidence" value="ECO:0007669"/>
    <property type="project" value="InterPro"/>
</dbReference>